<reference evidence="8" key="1">
    <citation type="journal article" date="2019" name="Int. J. Syst. Evol. Microbiol.">
        <title>The Global Catalogue of Microorganisms (GCM) 10K type strain sequencing project: providing services to taxonomists for standard genome sequencing and annotation.</title>
        <authorList>
            <consortium name="The Broad Institute Genomics Platform"/>
            <consortium name="The Broad Institute Genome Sequencing Center for Infectious Disease"/>
            <person name="Wu L."/>
            <person name="Ma J."/>
        </authorList>
    </citation>
    <scope>NUCLEOTIDE SEQUENCE [LARGE SCALE GENOMIC DNA]</scope>
    <source>
        <strain evidence="8">CGMCC 1.10106</strain>
    </source>
</reference>
<dbReference type="InterPro" id="IPR024671">
    <property type="entry name" value="Atg22-like"/>
</dbReference>
<dbReference type="Gene3D" id="1.20.1250.20">
    <property type="entry name" value="MFS general substrate transporter like domains"/>
    <property type="match status" value="2"/>
</dbReference>
<dbReference type="EMBL" id="BMDW01000002">
    <property type="protein sequence ID" value="GGA37854.1"/>
    <property type="molecule type" value="Genomic_DNA"/>
</dbReference>
<organism evidence="7 8">
    <name type="scientific">Sphingomonas psychrolutea</name>
    <dbReference type="NCBI Taxonomy" id="1259676"/>
    <lineage>
        <taxon>Bacteria</taxon>
        <taxon>Pseudomonadati</taxon>
        <taxon>Pseudomonadota</taxon>
        <taxon>Alphaproteobacteria</taxon>
        <taxon>Sphingomonadales</taxon>
        <taxon>Sphingomonadaceae</taxon>
        <taxon>Sphingomonas</taxon>
    </lineage>
</organism>
<dbReference type="InterPro" id="IPR050495">
    <property type="entry name" value="ATG22/LtaA_families"/>
</dbReference>
<gene>
    <name evidence="7" type="ORF">GCM10011395_05230</name>
</gene>
<feature type="transmembrane region" description="Helical" evidence="6">
    <location>
        <begin position="293"/>
        <end position="314"/>
    </location>
</feature>
<feature type="transmembrane region" description="Helical" evidence="6">
    <location>
        <begin position="371"/>
        <end position="389"/>
    </location>
</feature>
<evidence type="ECO:0000313" key="7">
    <source>
        <dbReference type="EMBL" id="GGA37854.1"/>
    </source>
</evidence>
<protein>
    <submittedName>
        <fullName evidence="7">MFS transporter</fullName>
    </submittedName>
</protein>
<keyword evidence="8" id="KW-1185">Reference proteome</keyword>
<keyword evidence="5 6" id="KW-0472">Membrane</keyword>
<keyword evidence="2" id="KW-0813">Transport</keyword>
<feature type="transmembrane region" description="Helical" evidence="6">
    <location>
        <begin position="111"/>
        <end position="130"/>
    </location>
</feature>
<comment type="caution">
    <text evidence="7">The sequence shown here is derived from an EMBL/GenBank/DDBJ whole genome shotgun (WGS) entry which is preliminary data.</text>
</comment>
<evidence type="ECO:0000256" key="5">
    <source>
        <dbReference type="ARBA" id="ARBA00023136"/>
    </source>
</evidence>
<name>A0ABQ1G6U2_9SPHN</name>
<evidence type="ECO:0000256" key="3">
    <source>
        <dbReference type="ARBA" id="ARBA00022692"/>
    </source>
</evidence>
<keyword evidence="4 6" id="KW-1133">Transmembrane helix</keyword>
<dbReference type="PANTHER" id="PTHR23519">
    <property type="entry name" value="AUTOPHAGY-RELATED PROTEIN 22"/>
    <property type="match status" value="1"/>
</dbReference>
<feature type="transmembrane region" description="Helical" evidence="6">
    <location>
        <begin position="151"/>
        <end position="175"/>
    </location>
</feature>
<dbReference type="RefSeq" id="WP_229732774.1">
    <property type="nucleotide sequence ID" value="NZ_BMDW01000002.1"/>
</dbReference>
<comment type="subcellular location">
    <subcellularLocation>
        <location evidence="1">Endomembrane system</location>
        <topology evidence="1">Multi-pass membrane protein</topology>
    </subcellularLocation>
</comment>
<evidence type="ECO:0000256" key="1">
    <source>
        <dbReference type="ARBA" id="ARBA00004127"/>
    </source>
</evidence>
<evidence type="ECO:0000313" key="8">
    <source>
        <dbReference type="Proteomes" id="UP000618591"/>
    </source>
</evidence>
<proteinExistence type="predicted"/>
<dbReference type="InterPro" id="IPR036259">
    <property type="entry name" value="MFS_trans_sf"/>
</dbReference>
<dbReference type="Pfam" id="PF11700">
    <property type="entry name" value="ATG22"/>
    <property type="match status" value="1"/>
</dbReference>
<evidence type="ECO:0000256" key="2">
    <source>
        <dbReference type="ARBA" id="ARBA00022448"/>
    </source>
</evidence>
<feature type="transmembrane region" description="Helical" evidence="6">
    <location>
        <begin position="404"/>
        <end position="426"/>
    </location>
</feature>
<evidence type="ECO:0000256" key="4">
    <source>
        <dbReference type="ARBA" id="ARBA00022989"/>
    </source>
</evidence>
<feature type="transmembrane region" description="Helical" evidence="6">
    <location>
        <begin position="28"/>
        <end position="47"/>
    </location>
</feature>
<keyword evidence="3 6" id="KW-0812">Transmembrane</keyword>
<feature type="transmembrane region" description="Helical" evidence="6">
    <location>
        <begin position="258"/>
        <end position="281"/>
    </location>
</feature>
<dbReference type="Proteomes" id="UP000618591">
    <property type="component" value="Unassembled WGS sequence"/>
</dbReference>
<sequence>MTIATVQNAKLGRAAWCWALFQGGRDPYIILVTIYVFVPYLVTSIIADPVHGQELVASGAKYAGWIVALTAPLLGAVVDRMGPRKPWLIATVALMLPLMLALWWAKPGGTGLSVGIIIAILAALGGLFAYTQILHNALLLPAAGARHAGAASGLALAFGNFVSVGMLAFVLWGFALPGKVAWSFVPTAPLFELDVASHQQDRIVPVLAALALALGTLPLLAFVPDVARTGVRFAAAIRLALADLKSLVLEARGHRDGLVYLGATLLFTDGLTGILIFSGVYAAGVMGWQSLELLAYGMILCVFAVGGGLLAGWLDGRIGPKRALTFEICGVVISQLLSLGNTKALLFYQPYDTITQATIWSGPMFRTAPELGLIACGMLGAVTVTAAYASSRTMLTRVVPAHKVGVFFGLFVIAGSATMWLGPLLVQLATAATGSQRAGLLPISGLLVTGLMVLQLVRGENKNCVDAGLVNIKRWGLRRGSPLEP</sequence>
<dbReference type="PANTHER" id="PTHR23519:SF1">
    <property type="entry name" value="AUTOPHAGY-RELATED PROTEIN 22"/>
    <property type="match status" value="1"/>
</dbReference>
<feature type="transmembrane region" description="Helical" evidence="6">
    <location>
        <begin position="438"/>
        <end position="457"/>
    </location>
</feature>
<accession>A0ABQ1G6U2</accession>
<evidence type="ECO:0000256" key="6">
    <source>
        <dbReference type="SAM" id="Phobius"/>
    </source>
</evidence>
<dbReference type="SUPFAM" id="SSF103473">
    <property type="entry name" value="MFS general substrate transporter"/>
    <property type="match status" value="2"/>
</dbReference>
<feature type="transmembrane region" description="Helical" evidence="6">
    <location>
        <begin position="59"/>
        <end position="78"/>
    </location>
</feature>
<feature type="transmembrane region" description="Helical" evidence="6">
    <location>
        <begin position="203"/>
        <end position="223"/>
    </location>
</feature>
<feature type="transmembrane region" description="Helical" evidence="6">
    <location>
        <begin position="87"/>
        <end position="105"/>
    </location>
</feature>